<evidence type="ECO:0000256" key="7">
    <source>
        <dbReference type="ARBA" id="ARBA00025046"/>
    </source>
</evidence>
<dbReference type="Gene3D" id="3.50.30.40">
    <property type="entry name" value="Ribonuclease E inhibitor RraA/RraA-like"/>
    <property type="match status" value="1"/>
</dbReference>
<reference evidence="10 11" key="1">
    <citation type="submission" date="2022-01" db="EMBL/GenBank/DDBJ databases">
        <title>Whole genome-based taxonomy of the Shewanellaceae.</title>
        <authorList>
            <person name="Martin-Rodriguez A.J."/>
        </authorList>
    </citation>
    <scope>NUCLEOTIDE SEQUENCE [LARGE SCALE GENOMIC DNA]</scope>
    <source>
        <strain evidence="10 11">DSM 17177</strain>
    </source>
</reference>
<evidence type="ECO:0000256" key="5">
    <source>
        <dbReference type="ARBA" id="ARBA00022723"/>
    </source>
</evidence>
<dbReference type="PANTHER" id="PTHR33254">
    <property type="entry name" value="4-HYDROXY-4-METHYL-2-OXOGLUTARATE ALDOLASE 3-RELATED"/>
    <property type="match status" value="1"/>
</dbReference>
<dbReference type="Pfam" id="PF03737">
    <property type="entry name" value="RraA-like"/>
    <property type="match status" value="1"/>
</dbReference>
<comment type="caution">
    <text evidence="10">The sequence shown here is derived from an EMBL/GenBank/DDBJ whole genome shotgun (WGS) entry which is preliminary data.</text>
</comment>
<evidence type="ECO:0000256" key="8">
    <source>
        <dbReference type="ARBA" id="ARBA00047973"/>
    </source>
</evidence>
<dbReference type="InterPro" id="IPR010203">
    <property type="entry name" value="RraA"/>
</dbReference>
<proteinExistence type="inferred from homology"/>
<dbReference type="NCBIfam" id="NF009134">
    <property type="entry name" value="PRK12487.1"/>
    <property type="match status" value="1"/>
</dbReference>
<dbReference type="EC" id="4.1.1.112" evidence="9"/>
<evidence type="ECO:0000256" key="4">
    <source>
        <dbReference type="ARBA" id="ARBA00011233"/>
    </source>
</evidence>
<gene>
    <name evidence="10" type="ORF">L2764_11760</name>
</gene>
<keyword evidence="11" id="KW-1185">Reference proteome</keyword>
<comment type="function">
    <text evidence="7 9">Catalyzes the aldol cleavage of 4-hydroxy-4-methyl-2-oxoglutarate (HMG) into 2 molecules of pyruvate. Also contains a secondary oxaloacetate (OAA) decarboxylase activity due to the common pyruvate enolate transition state formed following C-C bond cleavage in the retro-aldol and decarboxylation reactions.</text>
</comment>
<dbReference type="Proteomes" id="UP001203423">
    <property type="component" value="Unassembled WGS sequence"/>
</dbReference>
<evidence type="ECO:0000313" key="10">
    <source>
        <dbReference type="EMBL" id="MCL1125132.1"/>
    </source>
</evidence>
<comment type="subunit">
    <text evidence="4 9">Homotrimer.</text>
</comment>
<evidence type="ECO:0000256" key="6">
    <source>
        <dbReference type="ARBA" id="ARBA00023239"/>
    </source>
</evidence>
<accession>A0ABT0LBP7</accession>
<dbReference type="InterPro" id="IPR005493">
    <property type="entry name" value="RraA/RraA-like"/>
</dbReference>
<dbReference type="CDD" id="cd16841">
    <property type="entry name" value="RraA_family"/>
    <property type="match status" value="1"/>
</dbReference>
<dbReference type="PANTHER" id="PTHR33254:SF4">
    <property type="entry name" value="4-HYDROXY-4-METHYL-2-OXOGLUTARATE ALDOLASE 3-RELATED"/>
    <property type="match status" value="1"/>
</dbReference>
<name>A0ABT0LBP7_9GAMM</name>
<comment type="catalytic activity">
    <reaction evidence="1 9">
        <text>4-hydroxy-4-methyl-2-oxoglutarate = 2 pyruvate</text>
        <dbReference type="Rhea" id="RHEA:22748"/>
        <dbReference type="ChEBI" id="CHEBI:15361"/>
        <dbReference type="ChEBI" id="CHEBI:58276"/>
        <dbReference type="EC" id="4.1.3.17"/>
    </reaction>
</comment>
<comment type="catalytic activity">
    <reaction evidence="8 9">
        <text>oxaloacetate + H(+) = pyruvate + CO2</text>
        <dbReference type="Rhea" id="RHEA:15641"/>
        <dbReference type="ChEBI" id="CHEBI:15361"/>
        <dbReference type="ChEBI" id="CHEBI:15378"/>
        <dbReference type="ChEBI" id="CHEBI:16452"/>
        <dbReference type="ChEBI" id="CHEBI:16526"/>
        <dbReference type="EC" id="4.1.1.112"/>
    </reaction>
</comment>
<sequence length="164" mass="17993">MLDLLPDLFDHYLDKLSLLPSTFISYGGESLFYGEVVTVGCFEDNSKVKWVLSQAGKGKVLVVDGRGSSRALLGDMIAKSAVKNEWEGIIIHGNIRDVMCMRALKIGVQALGSNPIKTEKRNRGEINIELEIAGVNIQPKMWVYADAHGVAFSLKALDLSVLNE</sequence>
<dbReference type="InterPro" id="IPR036704">
    <property type="entry name" value="RraA/RraA-like_sf"/>
</dbReference>
<dbReference type="EC" id="4.1.3.17" evidence="9"/>
<dbReference type="NCBIfam" id="NF006875">
    <property type="entry name" value="PRK09372.1"/>
    <property type="match status" value="1"/>
</dbReference>
<evidence type="ECO:0000256" key="1">
    <source>
        <dbReference type="ARBA" id="ARBA00001342"/>
    </source>
</evidence>
<keyword evidence="5 9" id="KW-0479">Metal-binding</keyword>
<organism evidence="10 11">
    <name type="scientific">Shewanella surugensis</name>
    <dbReference type="NCBI Taxonomy" id="212020"/>
    <lineage>
        <taxon>Bacteria</taxon>
        <taxon>Pseudomonadati</taxon>
        <taxon>Pseudomonadota</taxon>
        <taxon>Gammaproteobacteria</taxon>
        <taxon>Alteromonadales</taxon>
        <taxon>Shewanellaceae</taxon>
        <taxon>Shewanella</taxon>
    </lineage>
</organism>
<dbReference type="NCBIfam" id="TIGR01935">
    <property type="entry name" value="NOT-MenG"/>
    <property type="match status" value="1"/>
</dbReference>
<evidence type="ECO:0000313" key="11">
    <source>
        <dbReference type="Proteomes" id="UP001203423"/>
    </source>
</evidence>
<dbReference type="RefSeq" id="WP_248940420.1">
    <property type="nucleotide sequence ID" value="NZ_JAKIKS010000040.1"/>
</dbReference>
<comment type="similarity">
    <text evidence="3 9">Belongs to the class II aldolase/RraA-like family.</text>
</comment>
<evidence type="ECO:0000256" key="3">
    <source>
        <dbReference type="ARBA" id="ARBA00008621"/>
    </source>
</evidence>
<evidence type="ECO:0000256" key="9">
    <source>
        <dbReference type="RuleBase" id="RU004338"/>
    </source>
</evidence>
<protein>
    <recommendedName>
        <fullName evidence="9">4-hydroxy-4-methyl-2-oxoglutarate aldolase</fullName>
        <shortName evidence="9">HMG aldolase</shortName>
        <ecNumber evidence="9">4.1.1.112</ecNumber>
        <ecNumber evidence="9">4.1.3.17</ecNumber>
    </recommendedName>
    <alternativeName>
        <fullName evidence="9">Oxaloacetate decarboxylase</fullName>
    </alternativeName>
</protein>
<evidence type="ECO:0000256" key="2">
    <source>
        <dbReference type="ARBA" id="ARBA00001968"/>
    </source>
</evidence>
<keyword evidence="6 9" id="KW-0456">Lyase</keyword>
<dbReference type="EMBL" id="JAKIKS010000040">
    <property type="protein sequence ID" value="MCL1125132.1"/>
    <property type="molecule type" value="Genomic_DNA"/>
</dbReference>
<dbReference type="SUPFAM" id="SSF89562">
    <property type="entry name" value="RraA-like"/>
    <property type="match status" value="1"/>
</dbReference>
<comment type="cofactor">
    <cofactor evidence="2 9">
        <name>a divalent metal cation</name>
        <dbReference type="ChEBI" id="CHEBI:60240"/>
    </cofactor>
</comment>